<dbReference type="EMBL" id="SMGQ01000013">
    <property type="protein sequence ID" value="TCK92802.1"/>
    <property type="molecule type" value="Genomic_DNA"/>
</dbReference>
<comment type="caution">
    <text evidence="2">The sequence shown here is derived from an EMBL/GenBank/DDBJ whole genome shotgun (WGS) entry which is preliminary data.</text>
</comment>
<accession>A0A4R1MLR1</accession>
<keyword evidence="1" id="KW-1133">Transmembrane helix</keyword>
<keyword evidence="1" id="KW-0472">Membrane</keyword>
<dbReference type="Proteomes" id="UP000294545">
    <property type="component" value="Unassembled WGS sequence"/>
</dbReference>
<evidence type="ECO:0000313" key="3">
    <source>
        <dbReference type="Proteomes" id="UP000294545"/>
    </source>
</evidence>
<evidence type="ECO:0000313" key="2">
    <source>
        <dbReference type="EMBL" id="TCK92802.1"/>
    </source>
</evidence>
<keyword evidence="3" id="KW-1185">Reference proteome</keyword>
<feature type="transmembrane region" description="Helical" evidence="1">
    <location>
        <begin position="9"/>
        <end position="28"/>
    </location>
</feature>
<dbReference type="RefSeq" id="WP_132282660.1">
    <property type="nucleotide sequence ID" value="NZ_SMGQ01000013.1"/>
</dbReference>
<protein>
    <submittedName>
        <fullName evidence="2">Uncharacterized protein</fullName>
    </submittedName>
</protein>
<proteinExistence type="predicted"/>
<keyword evidence="1" id="KW-0812">Transmembrane</keyword>
<organism evidence="2 3">
    <name type="scientific">Natranaerovirga hydrolytica</name>
    <dbReference type="NCBI Taxonomy" id="680378"/>
    <lineage>
        <taxon>Bacteria</taxon>
        <taxon>Bacillati</taxon>
        <taxon>Bacillota</taxon>
        <taxon>Clostridia</taxon>
        <taxon>Lachnospirales</taxon>
        <taxon>Natranaerovirgaceae</taxon>
        <taxon>Natranaerovirga</taxon>
    </lineage>
</organism>
<name>A0A4R1MLR1_9FIRM</name>
<sequence>MIFNFKRKLNILVFICITLMIIVSIFFFTQIDNTSHHKGVYTDFLTSKITNDNINLEIRSFNIDENKLNFEGTIYGDEDRYPFNIQGDLYQSHLNSNDILIDVNNQNSTIDHLDVVQWKLIKSADISDLNVDSSLLNQKAMVLKFYHPEDKSYFSFDIDLTDYYDGEINGDTLDLSNDVIDLWHYQIKYIRATSSNTNNQDSHSYNDKDVIPSSKNTYDIIIEEPTNFSNNTYKKHVISIHLGIDGNKRIEQQRTLNTSIEVIDYNSYIVNVDDGTLKKSKTSIDTFSLGHIDDPININHYFKKSFANHLNWYGNNFKSTDFKDTRVYLENINYRNIYKTTFENIQLSQPKSLLRTLTTLVYEEESNNNFYIAEFYIPIYLNNEKQGMFIETIQFDYKNATQS</sequence>
<reference evidence="2 3" key="1">
    <citation type="submission" date="2019-03" db="EMBL/GenBank/DDBJ databases">
        <title>Genomic Encyclopedia of Type Strains, Phase IV (KMG-IV): sequencing the most valuable type-strain genomes for metagenomic binning, comparative biology and taxonomic classification.</title>
        <authorList>
            <person name="Goeker M."/>
        </authorList>
    </citation>
    <scope>NUCLEOTIDE SEQUENCE [LARGE SCALE GENOMIC DNA]</scope>
    <source>
        <strain evidence="2 3">DSM 24176</strain>
    </source>
</reference>
<gene>
    <name evidence="2" type="ORF">EDC19_1957</name>
</gene>
<dbReference type="AlphaFoldDB" id="A0A4R1MLR1"/>
<evidence type="ECO:0000256" key="1">
    <source>
        <dbReference type="SAM" id="Phobius"/>
    </source>
</evidence>